<feature type="compositionally biased region" description="Basic residues" evidence="6">
    <location>
        <begin position="353"/>
        <end position="362"/>
    </location>
</feature>
<dbReference type="InterPro" id="IPR004012">
    <property type="entry name" value="Run_dom"/>
</dbReference>
<dbReference type="InterPro" id="IPR052428">
    <property type="entry name" value="Autophagy_HostDef_Reg"/>
</dbReference>
<dbReference type="SMART" id="SM00593">
    <property type="entry name" value="RUN"/>
    <property type="match status" value="1"/>
</dbReference>
<reference evidence="8" key="1">
    <citation type="submission" date="2018-11" db="EMBL/GenBank/DDBJ databases">
        <authorList>
            <person name="Alioto T."/>
            <person name="Alioto T."/>
        </authorList>
    </citation>
    <scope>NUCLEOTIDE SEQUENCE</scope>
</reference>
<organism evidence="8 9">
    <name type="scientific">Mytilus galloprovincialis</name>
    <name type="common">Mediterranean mussel</name>
    <dbReference type="NCBI Taxonomy" id="29158"/>
    <lineage>
        <taxon>Eukaryota</taxon>
        <taxon>Metazoa</taxon>
        <taxon>Spiralia</taxon>
        <taxon>Lophotrochozoa</taxon>
        <taxon>Mollusca</taxon>
        <taxon>Bivalvia</taxon>
        <taxon>Autobranchia</taxon>
        <taxon>Pteriomorphia</taxon>
        <taxon>Mytilida</taxon>
        <taxon>Mytiloidea</taxon>
        <taxon>Mytilidae</taxon>
        <taxon>Mytilinae</taxon>
        <taxon>Mytilus</taxon>
    </lineage>
</organism>
<dbReference type="InterPro" id="IPR025258">
    <property type="entry name" value="RH_dom"/>
</dbReference>
<feature type="compositionally biased region" description="Low complexity" evidence="6">
    <location>
        <begin position="507"/>
        <end position="532"/>
    </location>
</feature>
<evidence type="ECO:0000256" key="3">
    <source>
        <dbReference type="ARBA" id="ARBA00022753"/>
    </source>
</evidence>
<proteinExistence type="predicted"/>
<feature type="region of interest" description="Disordered" evidence="6">
    <location>
        <begin position="250"/>
        <end position="405"/>
    </location>
</feature>
<accession>A0A8B6BXH0</accession>
<name>A0A8B6BXH0_MYTGA</name>
<dbReference type="InterPro" id="IPR048569">
    <property type="entry name" value="RUBC_PIKBD"/>
</dbReference>
<evidence type="ECO:0000256" key="6">
    <source>
        <dbReference type="SAM" id="MobiDB-lite"/>
    </source>
</evidence>
<dbReference type="GO" id="GO:1901981">
    <property type="term" value="F:phosphatidylinositol phosphate binding"/>
    <property type="evidence" value="ECO:0007669"/>
    <property type="project" value="TreeGrafter"/>
</dbReference>
<dbReference type="Pfam" id="PF13901">
    <property type="entry name" value="RH_dom"/>
    <property type="match status" value="1"/>
</dbReference>
<dbReference type="SUPFAM" id="SSF140741">
    <property type="entry name" value="RUN domain-like"/>
    <property type="match status" value="1"/>
</dbReference>
<dbReference type="OrthoDB" id="10067503at2759"/>
<gene>
    <name evidence="8" type="ORF">MGAL_10B091672</name>
</gene>
<feature type="domain" description="RUN" evidence="7">
    <location>
        <begin position="38"/>
        <end position="169"/>
    </location>
</feature>
<keyword evidence="3" id="KW-0967">Endosome</keyword>
<evidence type="ECO:0000256" key="5">
    <source>
        <dbReference type="SAM" id="Coils"/>
    </source>
</evidence>
<feature type="compositionally biased region" description="Low complexity" evidence="6">
    <location>
        <begin position="303"/>
        <end position="313"/>
    </location>
</feature>
<comment type="subcellular location">
    <subcellularLocation>
        <location evidence="1">Late endosome</location>
    </subcellularLocation>
</comment>
<keyword evidence="2" id="KW-0597">Phosphoprotein</keyword>
<evidence type="ECO:0000259" key="7">
    <source>
        <dbReference type="PROSITE" id="PS50826"/>
    </source>
</evidence>
<dbReference type="EMBL" id="UYJE01000889">
    <property type="protein sequence ID" value="VDH97345.1"/>
    <property type="molecule type" value="Genomic_DNA"/>
</dbReference>
<dbReference type="Proteomes" id="UP000596742">
    <property type="component" value="Unassembled WGS sequence"/>
</dbReference>
<protein>
    <submittedName>
        <fullName evidence="8">Run domain Beclin-1 interacting and cysteine-rich containing protein</fullName>
    </submittedName>
</protein>
<feature type="compositionally biased region" description="Basic and acidic residues" evidence="6">
    <location>
        <begin position="281"/>
        <end position="302"/>
    </location>
</feature>
<evidence type="ECO:0000256" key="2">
    <source>
        <dbReference type="ARBA" id="ARBA00022553"/>
    </source>
</evidence>
<evidence type="ECO:0000256" key="1">
    <source>
        <dbReference type="ARBA" id="ARBA00004603"/>
    </source>
</evidence>
<dbReference type="PROSITE" id="PS50826">
    <property type="entry name" value="RUN"/>
    <property type="match status" value="1"/>
</dbReference>
<dbReference type="CDD" id="cd17686">
    <property type="entry name" value="RUN_RUBCN"/>
    <property type="match status" value="1"/>
</dbReference>
<dbReference type="PANTHER" id="PTHR45971:SF1">
    <property type="entry name" value="RUBICON, ISOFORM A"/>
    <property type="match status" value="1"/>
</dbReference>
<dbReference type="InterPro" id="IPR037213">
    <property type="entry name" value="Run_dom_sf"/>
</dbReference>
<dbReference type="Gene3D" id="1.20.58.900">
    <property type="match status" value="1"/>
</dbReference>
<dbReference type="GO" id="GO:0005770">
    <property type="term" value="C:late endosome"/>
    <property type="evidence" value="ECO:0007669"/>
    <property type="project" value="UniProtKB-SubCell"/>
</dbReference>
<dbReference type="SMART" id="SM01175">
    <property type="entry name" value="DUF4206"/>
    <property type="match status" value="1"/>
</dbReference>
<dbReference type="PANTHER" id="PTHR45971">
    <property type="entry name" value="PHOX (PX) DOMAIN-CONTAINING PROTEIN"/>
    <property type="match status" value="1"/>
</dbReference>
<feature type="coiled-coil region" evidence="5">
    <location>
        <begin position="461"/>
        <end position="488"/>
    </location>
</feature>
<dbReference type="Pfam" id="PF21054">
    <property type="entry name" value="RUBC_PIKBD"/>
    <property type="match status" value="1"/>
</dbReference>
<sequence length="933" mass="106089">MADEENPHLKHRLDHHYLINSLKSVVEGLLATHSTDVWSTYGGLNRVTKEVEKILYHGLRSTQGKFGSQVDFWPFVHGLKRLNPIQSPSIDKIIRLAHTTEGIDKGHVWVKEGLREHNLTAQLQTLVQNREHLNQFYYDYSFLNTKEYFHSMCLCLQAVEQNKVTLLAELDVNLLSGRRKPDVKRSESMPVMRRGSSHHEALALAPRFASPRQESVLSLSDEHAIPVNVGSASPVEAKMLARDALRTVLRKSGSDSPTDSPEAGFSFYDNQTEDPLSHVSMTEHKADSKESSSEVQTKEKLQSKSTLSSVKKSLTPDPMGSSEKTYSGRPEEIFSDSETLTEEKRNVVMRTTKGTKKGHKRSRSDMTWLNAITKPQRTTRKHSEDIVGAPEMDSGTDVNSPTSPEGYMGKPAQGQSLIHYLSTQDFHTCANLDKENAHFSISEALIAAIEQMKWNHIISPHQNRENEEEDSDEEIQELKQRIRIRKRERLKEKARGLPAFSDGVTDTATSHSTSPTFSSPIDSENSDSSDSSAIDDEQIELTMSENISETNLLLMKKDGMSLSLASLYSDGDIQDRNNKMLDRQGSVTTENGVSATNSLSAESVAISLLKKFSEKQLPKASDLIWLVPESDAPQKLLPMPDSYPIDPDDAEDMKTNRYQTFQTRLRGNMEWAPPRPQIIFNIHQRPNRKKAMEKQNYLCAGCGTRVEPGYISRFRYCEYLGKFFCQCCHSKSLSYIPGRILKKWDFQKYQVSNFAHDLLTKIYTEPLFNICDINPSLYKKVKTLDSILELRQQLQYVKKFLLICKDGTNFLSDIKNLPPYWSDDFHIYSLCDLVNAKNLQMLNQLRNIVSASISHVENCQFCQGLGFICELCRNNSDVIFPFQLNKVEICQGCKSCFHRDCFVPGKCPRCARLEARRQRMEQKFSEEMDEEDS</sequence>
<comment type="caution">
    <text evidence="8">The sequence shown here is derived from an EMBL/GenBank/DDBJ whole genome shotgun (WGS) entry which is preliminary data.</text>
</comment>
<feature type="region of interest" description="Disordered" evidence="6">
    <location>
        <begin position="492"/>
        <end position="533"/>
    </location>
</feature>
<keyword evidence="5" id="KW-0175">Coiled coil</keyword>
<dbReference type="GO" id="GO:0006914">
    <property type="term" value="P:autophagy"/>
    <property type="evidence" value="ECO:0007669"/>
    <property type="project" value="UniProtKB-KW"/>
</dbReference>
<evidence type="ECO:0000313" key="9">
    <source>
        <dbReference type="Proteomes" id="UP000596742"/>
    </source>
</evidence>
<evidence type="ECO:0000256" key="4">
    <source>
        <dbReference type="ARBA" id="ARBA00023006"/>
    </source>
</evidence>
<keyword evidence="4" id="KW-0072">Autophagy</keyword>
<keyword evidence="9" id="KW-1185">Reference proteome</keyword>
<dbReference type="Pfam" id="PF02759">
    <property type="entry name" value="RUN"/>
    <property type="match status" value="1"/>
</dbReference>
<dbReference type="AlphaFoldDB" id="A0A8B6BXH0"/>
<evidence type="ECO:0000313" key="8">
    <source>
        <dbReference type="EMBL" id="VDH97345.1"/>
    </source>
</evidence>